<reference evidence="6" key="2">
    <citation type="submission" date="2020-09" db="EMBL/GenBank/DDBJ databases">
        <authorList>
            <person name="Sun Q."/>
            <person name="Zhou Y."/>
        </authorList>
    </citation>
    <scope>NUCLEOTIDE SEQUENCE</scope>
    <source>
        <strain evidence="6">CGMCC 4.7430</strain>
    </source>
</reference>
<evidence type="ECO:0008006" key="8">
    <source>
        <dbReference type="Google" id="ProtNLM"/>
    </source>
</evidence>
<evidence type="ECO:0000256" key="2">
    <source>
        <dbReference type="ARBA" id="ARBA00022692"/>
    </source>
</evidence>
<dbReference type="EMBL" id="BMNK01000015">
    <property type="protein sequence ID" value="GGP14010.1"/>
    <property type="molecule type" value="Genomic_DNA"/>
</dbReference>
<evidence type="ECO:0000313" key="6">
    <source>
        <dbReference type="EMBL" id="GGP14010.1"/>
    </source>
</evidence>
<reference evidence="6" key="1">
    <citation type="journal article" date="2014" name="Int. J. Syst. Evol. Microbiol.">
        <title>Complete genome sequence of Corynebacterium casei LMG S-19264T (=DSM 44701T), isolated from a smear-ripened cheese.</title>
        <authorList>
            <consortium name="US DOE Joint Genome Institute (JGI-PGF)"/>
            <person name="Walter F."/>
            <person name="Albersmeier A."/>
            <person name="Kalinowski J."/>
            <person name="Ruckert C."/>
        </authorList>
    </citation>
    <scope>NUCLEOTIDE SEQUENCE</scope>
    <source>
        <strain evidence="6">CGMCC 4.7430</strain>
    </source>
</reference>
<name>A0A918AC85_9ACTN</name>
<protein>
    <recommendedName>
        <fullName evidence="8">DoxX family protein</fullName>
    </recommendedName>
</protein>
<dbReference type="InterPro" id="IPR032808">
    <property type="entry name" value="DoxX"/>
</dbReference>
<dbReference type="GO" id="GO:0016020">
    <property type="term" value="C:membrane"/>
    <property type="evidence" value="ECO:0007669"/>
    <property type="project" value="UniProtKB-SubCell"/>
</dbReference>
<evidence type="ECO:0000256" key="4">
    <source>
        <dbReference type="ARBA" id="ARBA00023136"/>
    </source>
</evidence>
<comment type="subcellular location">
    <subcellularLocation>
        <location evidence="1">Membrane</location>
        <topology evidence="1">Multi-pass membrane protein</topology>
    </subcellularLocation>
</comment>
<gene>
    <name evidence="6" type="ORF">GCM10012278_68080</name>
</gene>
<evidence type="ECO:0000313" key="7">
    <source>
        <dbReference type="Proteomes" id="UP000660745"/>
    </source>
</evidence>
<keyword evidence="7" id="KW-1185">Reference proteome</keyword>
<dbReference type="RefSeq" id="WP_189142860.1">
    <property type="nucleotide sequence ID" value="NZ_BMNK01000015.1"/>
</dbReference>
<feature type="transmembrane region" description="Helical" evidence="5">
    <location>
        <begin position="98"/>
        <end position="119"/>
    </location>
</feature>
<keyword evidence="3 5" id="KW-1133">Transmembrane helix</keyword>
<accession>A0A918AC85</accession>
<dbReference type="AlphaFoldDB" id="A0A918AC85"/>
<dbReference type="Pfam" id="PF13564">
    <property type="entry name" value="DoxX_2"/>
    <property type="match status" value="1"/>
</dbReference>
<proteinExistence type="predicted"/>
<keyword evidence="4 5" id="KW-0472">Membrane</keyword>
<feature type="transmembrane region" description="Helical" evidence="5">
    <location>
        <begin position="61"/>
        <end position="86"/>
    </location>
</feature>
<evidence type="ECO:0000256" key="1">
    <source>
        <dbReference type="ARBA" id="ARBA00004141"/>
    </source>
</evidence>
<organism evidence="6 7">
    <name type="scientific">Nonomuraea glycinis</name>
    <dbReference type="NCBI Taxonomy" id="2047744"/>
    <lineage>
        <taxon>Bacteria</taxon>
        <taxon>Bacillati</taxon>
        <taxon>Actinomycetota</taxon>
        <taxon>Actinomycetes</taxon>
        <taxon>Streptosporangiales</taxon>
        <taxon>Streptosporangiaceae</taxon>
        <taxon>Nonomuraea</taxon>
    </lineage>
</organism>
<sequence length="124" mass="12778">MNIALWIVAGLLALLFLGAGAMKLTQPKAKLAASGLSWTEDFSDNTVKVIGGLEALAGLGLILPAALGILPVLTPLAATGLVLVMIGAAITHVRRKEYPVIAANVVLLVAAAFVAWGRFGPYAF</sequence>
<comment type="caution">
    <text evidence="6">The sequence shown here is derived from an EMBL/GenBank/DDBJ whole genome shotgun (WGS) entry which is preliminary data.</text>
</comment>
<evidence type="ECO:0000256" key="5">
    <source>
        <dbReference type="SAM" id="Phobius"/>
    </source>
</evidence>
<evidence type="ECO:0000256" key="3">
    <source>
        <dbReference type="ARBA" id="ARBA00022989"/>
    </source>
</evidence>
<keyword evidence="2 5" id="KW-0812">Transmembrane</keyword>
<dbReference type="Proteomes" id="UP000660745">
    <property type="component" value="Unassembled WGS sequence"/>
</dbReference>